<dbReference type="Proteomes" id="UP000836841">
    <property type="component" value="Chromosome 7"/>
</dbReference>
<proteinExistence type="predicted"/>
<dbReference type="EMBL" id="OU466863">
    <property type="protein sequence ID" value="CAH2079169.1"/>
    <property type="molecule type" value="Genomic_DNA"/>
</dbReference>
<gene>
    <name evidence="1" type="ORF">TAV2_LOCUS25172</name>
</gene>
<sequence>MARETCDICIDLIKQGTSINECLHKATEDVKPLIPVKTDENDKKFVIFFGSINSPVTIDRTIATKLVMPWTFGMDEDDGTLVTQTPTGESGV</sequence>
<evidence type="ECO:0000313" key="1">
    <source>
        <dbReference type="EMBL" id="CAH2079169.1"/>
    </source>
</evidence>
<reference evidence="1 2" key="1">
    <citation type="submission" date="2022-03" db="EMBL/GenBank/DDBJ databases">
        <authorList>
            <person name="Nunn A."/>
            <person name="Chopra R."/>
            <person name="Nunn A."/>
            <person name="Contreras Garrido A."/>
        </authorList>
    </citation>
    <scope>NUCLEOTIDE SEQUENCE [LARGE SCALE GENOMIC DNA]</scope>
</reference>
<keyword evidence="2" id="KW-1185">Reference proteome</keyword>
<organism evidence="1 2">
    <name type="scientific">Thlaspi arvense</name>
    <name type="common">Field penny-cress</name>
    <dbReference type="NCBI Taxonomy" id="13288"/>
    <lineage>
        <taxon>Eukaryota</taxon>
        <taxon>Viridiplantae</taxon>
        <taxon>Streptophyta</taxon>
        <taxon>Embryophyta</taxon>
        <taxon>Tracheophyta</taxon>
        <taxon>Spermatophyta</taxon>
        <taxon>Magnoliopsida</taxon>
        <taxon>eudicotyledons</taxon>
        <taxon>Gunneridae</taxon>
        <taxon>Pentapetalae</taxon>
        <taxon>rosids</taxon>
        <taxon>malvids</taxon>
        <taxon>Brassicales</taxon>
        <taxon>Brassicaceae</taxon>
        <taxon>Thlaspideae</taxon>
        <taxon>Thlaspi</taxon>
    </lineage>
</organism>
<name>A0AAU9T4Q1_THLAR</name>
<accession>A0AAU9T4Q1</accession>
<evidence type="ECO:0000313" key="2">
    <source>
        <dbReference type="Proteomes" id="UP000836841"/>
    </source>
</evidence>
<protein>
    <submittedName>
        <fullName evidence="1">Uncharacterized protein</fullName>
    </submittedName>
</protein>
<dbReference type="AlphaFoldDB" id="A0AAU9T4Q1"/>